<dbReference type="EMBL" id="SMRT01000001">
    <property type="protein sequence ID" value="TDG00749.1"/>
    <property type="molecule type" value="Genomic_DNA"/>
</dbReference>
<dbReference type="Proteomes" id="UP000295636">
    <property type="component" value="Unassembled WGS sequence"/>
</dbReference>
<feature type="chain" id="PRO_5020408532" description="Intracellular proteinase inhibitor BsuPI domain-containing protein" evidence="1">
    <location>
        <begin position="28"/>
        <end position="487"/>
    </location>
</feature>
<evidence type="ECO:0008006" key="4">
    <source>
        <dbReference type="Google" id="ProtNLM"/>
    </source>
</evidence>
<protein>
    <recommendedName>
        <fullName evidence="4">Intracellular proteinase inhibitor BsuPI domain-containing protein</fullName>
    </recommendedName>
</protein>
<organism evidence="2 3">
    <name type="scientific">Paenibacillus piri</name>
    <dbReference type="NCBI Taxonomy" id="2547395"/>
    <lineage>
        <taxon>Bacteria</taxon>
        <taxon>Bacillati</taxon>
        <taxon>Bacillota</taxon>
        <taxon>Bacilli</taxon>
        <taxon>Bacillales</taxon>
        <taxon>Paenibacillaceae</taxon>
        <taxon>Paenibacillus</taxon>
    </lineage>
</organism>
<sequence>MRIGILLITAVLLLAGSVLTVTGAASAAEPASEAVKLPKEVHLTDALTPVYDAMNGGFVYDASPQTVPVTGAETNWERKLLNGDKVWFKLDASGRERWVQLQNPEFEDGYYNYVVLMGEERLYGDRTARMPSLGVISPQVVRSLYTEAGSYLIETWLGYKWIHPAHPVIPNVEYAGASSSGFWVQLQTPAPLFDIPDAGSPVAGLLSPQTVVSKVRLSDNWYYIDTWEGRRWVNPKVGYPTDLRSEDSSLTLTGQTKVYEHPNQKARIAGVLGAQTVPVFERGGGWHHIHSDWLGDVWIYQVSGAADPAAYVPPAAADAVPVNAQWNLQEGIVGTGWRNFPFDLTTIVANADGVINPEQAFAFGQSAFIQVGVKNVGTEAVTLHPSARFELEIVRMQDTDENLPSQLVWSGTLPALDAKLNSGASGSLTVEWNQKDADGKQVPFGLYSVQFKLPMTIDYVKEGDEQPQRQQAQSAILTHFIIRVGAP</sequence>
<dbReference type="AlphaFoldDB" id="A0A4R5KZL6"/>
<accession>A0A4R5KZL6</accession>
<name>A0A4R5KZL6_9BACL</name>
<dbReference type="RefSeq" id="WP_133225459.1">
    <property type="nucleotide sequence ID" value="NZ_SMRT01000001.1"/>
</dbReference>
<evidence type="ECO:0000313" key="3">
    <source>
        <dbReference type="Proteomes" id="UP000295636"/>
    </source>
</evidence>
<proteinExistence type="predicted"/>
<gene>
    <name evidence="2" type="ORF">E1757_03760</name>
</gene>
<dbReference type="OrthoDB" id="2510969at2"/>
<keyword evidence="3" id="KW-1185">Reference proteome</keyword>
<keyword evidence="1" id="KW-0732">Signal</keyword>
<evidence type="ECO:0000313" key="2">
    <source>
        <dbReference type="EMBL" id="TDG00749.1"/>
    </source>
</evidence>
<evidence type="ECO:0000256" key="1">
    <source>
        <dbReference type="SAM" id="SignalP"/>
    </source>
</evidence>
<reference evidence="2 3" key="1">
    <citation type="submission" date="2019-03" db="EMBL/GenBank/DDBJ databases">
        <title>This is whole genome sequence of Paenibacillus sp MS74 strain.</title>
        <authorList>
            <person name="Trinh H.N."/>
        </authorList>
    </citation>
    <scope>NUCLEOTIDE SEQUENCE [LARGE SCALE GENOMIC DNA]</scope>
    <source>
        <strain evidence="2 3">MS74</strain>
    </source>
</reference>
<comment type="caution">
    <text evidence="2">The sequence shown here is derived from an EMBL/GenBank/DDBJ whole genome shotgun (WGS) entry which is preliminary data.</text>
</comment>
<feature type="signal peptide" evidence="1">
    <location>
        <begin position="1"/>
        <end position="27"/>
    </location>
</feature>